<feature type="region of interest" description="Disordered" evidence="1">
    <location>
        <begin position="44"/>
        <end position="72"/>
    </location>
</feature>
<reference evidence="2 3" key="1">
    <citation type="submission" date="2019-08" db="EMBL/GenBank/DDBJ databases">
        <title>The genome of the soybean aphid Biotype 1, its phylome, world population structure and adaptation to the North American continent.</title>
        <authorList>
            <person name="Giordano R."/>
            <person name="Donthu R.K."/>
            <person name="Hernandez A.G."/>
            <person name="Wright C.L."/>
            <person name="Zimin A.V."/>
        </authorList>
    </citation>
    <scope>NUCLEOTIDE SEQUENCE [LARGE SCALE GENOMIC DNA]</scope>
    <source>
        <tissue evidence="2">Whole aphids</tissue>
    </source>
</reference>
<evidence type="ECO:0000256" key="1">
    <source>
        <dbReference type="SAM" id="MobiDB-lite"/>
    </source>
</evidence>
<dbReference type="EMBL" id="VYZN01000042">
    <property type="protein sequence ID" value="KAE9530632.1"/>
    <property type="molecule type" value="Genomic_DNA"/>
</dbReference>
<gene>
    <name evidence="2" type="ORF">AGLY_011094</name>
</gene>
<proteinExistence type="predicted"/>
<evidence type="ECO:0000313" key="3">
    <source>
        <dbReference type="Proteomes" id="UP000475862"/>
    </source>
</evidence>
<comment type="caution">
    <text evidence="2">The sequence shown here is derived from an EMBL/GenBank/DDBJ whole genome shotgun (WGS) entry which is preliminary data.</text>
</comment>
<keyword evidence="3" id="KW-1185">Reference proteome</keyword>
<dbReference type="OrthoDB" id="6623678at2759"/>
<sequence>MAPDTAIEIAVQSKKQLDISKEEENDYDRFPLFAEWFLGDHLNYGRPGPRTSANKSDDKGGEDGGIAGSVVSGEGTTLSPSLLDRVIVVMYSIKQQASKTLNRAGSAASVLNRLQPGTTKQTLEVGGIGLRAPEKKLPSGENTLGRLQETKGRTVAATKKVVDETIHKLQSTVNDIGRTISSDDLDDVSGERRRSSSLDSLFWPWTWRGPACDPNKLICY</sequence>
<protein>
    <submittedName>
        <fullName evidence="2">Uncharacterized protein</fullName>
    </submittedName>
</protein>
<dbReference type="AlphaFoldDB" id="A0A6G0TCW0"/>
<name>A0A6G0TCW0_APHGL</name>
<organism evidence="2 3">
    <name type="scientific">Aphis glycines</name>
    <name type="common">Soybean aphid</name>
    <dbReference type="NCBI Taxonomy" id="307491"/>
    <lineage>
        <taxon>Eukaryota</taxon>
        <taxon>Metazoa</taxon>
        <taxon>Ecdysozoa</taxon>
        <taxon>Arthropoda</taxon>
        <taxon>Hexapoda</taxon>
        <taxon>Insecta</taxon>
        <taxon>Pterygota</taxon>
        <taxon>Neoptera</taxon>
        <taxon>Paraneoptera</taxon>
        <taxon>Hemiptera</taxon>
        <taxon>Sternorrhyncha</taxon>
        <taxon>Aphidomorpha</taxon>
        <taxon>Aphidoidea</taxon>
        <taxon>Aphididae</taxon>
        <taxon>Aphidini</taxon>
        <taxon>Aphis</taxon>
        <taxon>Aphis</taxon>
    </lineage>
</organism>
<accession>A0A6G0TCW0</accession>
<evidence type="ECO:0000313" key="2">
    <source>
        <dbReference type="EMBL" id="KAE9530632.1"/>
    </source>
</evidence>
<dbReference type="Proteomes" id="UP000475862">
    <property type="component" value="Unassembled WGS sequence"/>
</dbReference>